<name>A0A2G5DI35_AQUCA</name>
<dbReference type="InterPro" id="IPR013097">
    <property type="entry name" value="Dabb"/>
</dbReference>
<feature type="domain" description="Stress-response A/B barrel" evidence="2">
    <location>
        <begin position="5"/>
        <end position="99"/>
    </location>
</feature>
<dbReference type="Gene3D" id="3.30.70.100">
    <property type="match status" value="2"/>
</dbReference>
<feature type="domain" description="Stress-response A/B barrel" evidence="2">
    <location>
        <begin position="116"/>
        <end position="210"/>
    </location>
</feature>
<evidence type="ECO:0000313" key="3">
    <source>
        <dbReference type="EMBL" id="PIA43163.1"/>
    </source>
</evidence>
<gene>
    <name evidence="3" type="ORF">AQUCO_02000535v1</name>
</gene>
<dbReference type="PANTHER" id="PTHR33178">
    <property type="match status" value="1"/>
</dbReference>
<reference evidence="3 4" key="1">
    <citation type="submission" date="2017-09" db="EMBL/GenBank/DDBJ databases">
        <title>WGS assembly of Aquilegia coerulea Goldsmith.</title>
        <authorList>
            <person name="Hodges S."/>
            <person name="Kramer E."/>
            <person name="Nordborg M."/>
            <person name="Tomkins J."/>
            <person name="Borevitz J."/>
            <person name="Derieg N."/>
            <person name="Yan J."/>
            <person name="Mihaltcheva S."/>
            <person name="Hayes R.D."/>
            <person name="Rokhsar D."/>
        </authorList>
    </citation>
    <scope>NUCLEOTIDE SEQUENCE [LARGE SCALE GENOMIC DNA]</scope>
    <source>
        <strain evidence="4">cv. Goldsmith</strain>
    </source>
</reference>
<dbReference type="SUPFAM" id="SSF54909">
    <property type="entry name" value="Dimeric alpha+beta barrel"/>
    <property type="match status" value="2"/>
</dbReference>
<evidence type="ECO:0000259" key="2">
    <source>
        <dbReference type="PROSITE" id="PS51502"/>
    </source>
</evidence>
<keyword evidence="4" id="KW-1185">Reference proteome</keyword>
<proteinExistence type="predicted"/>
<dbReference type="Proteomes" id="UP000230069">
    <property type="component" value="Unassembled WGS sequence"/>
</dbReference>
<protein>
    <recommendedName>
        <fullName evidence="2">Stress-response A/B barrel domain-containing protein</fullName>
    </recommendedName>
</protein>
<sequence>MSQTVEHIVLFKVKDNTDSSKIKSMVDGLNSLISLDKALYLSTGPILRNQSPSLGFTHMLHGRFKSIDNLVTYLSHPTHTSVLNELVDPICDDLILVDWVGDVLDEPLIIPPSGVVLKVSLLKLKEGLGESEKAEVLKVIGDIKKHFGSTYQFTFGENIAQVRTNGYSIASLAIFPGISEMEALDTDKVFVKEQKEKIKDFLESAIIVDYELC</sequence>
<dbReference type="InterPro" id="IPR011008">
    <property type="entry name" value="Dimeric_a/b-barrel"/>
</dbReference>
<dbReference type="InParanoid" id="A0A2G5DI35"/>
<dbReference type="AlphaFoldDB" id="A0A2G5DI35"/>
<evidence type="ECO:0000313" key="4">
    <source>
        <dbReference type="Proteomes" id="UP000230069"/>
    </source>
</evidence>
<accession>A0A2G5DI35</accession>
<comment type="subunit">
    <text evidence="1">Homodimer.</text>
</comment>
<organism evidence="3 4">
    <name type="scientific">Aquilegia coerulea</name>
    <name type="common">Rocky mountain columbine</name>
    <dbReference type="NCBI Taxonomy" id="218851"/>
    <lineage>
        <taxon>Eukaryota</taxon>
        <taxon>Viridiplantae</taxon>
        <taxon>Streptophyta</taxon>
        <taxon>Embryophyta</taxon>
        <taxon>Tracheophyta</taxon>
        <taxon>Spermatophyta</taxon>
        <taxon>Magnoliopsida</taxon>
        <taxon>Ranunculales</taxon>
        <taxon>Ranunculaceae</taxon>
        <taxon>Thalictroideae</taxon>
        <taxon>Aquilegia</taxon>
    </lineage>
</organism>
<dbReference type="SMART" id="SM00886">
    <property type="entry name" value="Dabb"/>
    <property type="match status" value="2"/>
</dbReference>
<dbReference type="PROSITE" id="PS51502">
    <property type="entry name" value="S_R_A_B_BARREL"/>
    <property type="match status" value="2"/>
</dbReference>
<dbReference type="InterPro" id="IPR044662">
    <property type="entry name" value="HS1/DABB1-like"/>
</dbReference>
<dbReference type="OrthoDB" id="42919at2759"/>
<dbReference type="Pfam" id="PF07876">
    <property type="entry name" value="Dabb"/>
    <property type="match status" value="2"/>
</dbReference>
<dbReference type="PANTHER" id="PTHR33178:SF3">
    <property type="entry name" value="STRESS-RESPONSE A_B BARREL DOMAIN-CONTAINING PROTEIN UP3"/>
    <property type="match status" value="1"/>
</dbReference>
<dbReference type="FunCoup" id="A0A2G5DI35">
    <property type="interactions" value="1184"/>
</dbReference>
<evidence type="ECO:0000256" key="1">
    <source>
        <dbReference type="ARBA" id="ARBA00011738"/>
    </source>
</evidence>
<dbReference type="EMBL" id="KZ305037">
    <property type="protein sequence ID" value="PIA43163.1"/>
    <property type="molecule type" value="Genomic_DNA"/>
</dbReference>
<dbReference type="STRING" id="218851.A0A2G5DI35"/>